<dbReference type="Gramene" id="Bo5g018040.1">
    <property type="protein sequence ID" value="Bo5g018040.1"/>
    <property type="gene ID" value="Bo5g018040"/>
</dbReference>
<name>A0A0D3C9Z0_BRAOL</name>
<dbReference type="Proteomes" id="UP000032141">
    <property type="component" value="Chromosome C5"/>
</dbReference>
<comment type="subcellular location">
    <subcellularLocation>
        <location evidence="1">Mitochondrion</location>
    </subcellularLocation>
</comment>
<sequence length="314" mass="35210">MHETKVTVHEAMANMKTKFMALWDGFSTDLNARVMVLAATNRPSELDEAILKRLPQAFEIGMPDRKEKAGIFKVVLKGERVEPDIDYHHVARLCEGYIGYLGYCHSWIWRKLLIGFGESSCYVEEDASYRRRVLWVERGSREPDEVEAAISGISKLLVSQFINLQSGSQDKTIHLPLSLNFQLEVHEMGLQSYGEERPKNQSSLCFKESVPRRQCLITDATSSDFGGFPILATQAKCKAHVSTHTNMKSVNGELTETKEEDGGEARVGGGNWRLLECKDSQLLGGSFVGEFVSAVKSAGELASAFRRTRQCRRI</sequence>
<dbReference type="GO" id="GO:0016887">
    <property type="term" value="F:ATP hydrolysis activity"/>
    <property type="evidence" value="ECO:0007669"/>
    <property type="project" value="InterPro"/>
</dbReference>
<dbReference type="InterPro" id="IPR003959">
    <property type="entry name" value="ATPase_AAA_core"/>
</dbReference>
<dbReference type="GO" id="GO:0005524">
    <property type="term" value="F:ATP binding"/>
    <property type="evidence" value="ECO:0007669"/>
    <property type="project" value="UniProtKB-KW"/>
</dbReference>
<dbReference type="eggNOG" id="KOG0737">
    <property type="taxonomic scope" value="Eukaryota"/>
</dbReference>
<comment type="similarity">
    <text evidence="5">Belongs to the AAA ATPase family.</text>
</comment>
<accession>A0A0D3C9Z0</accession>
<dbReference type="HOGENOM" id="CLU_886680_0_0_1"/>
<dbReference type="EnsemblPlants" id="Bo5g018040.1">
    <property type="protein sequence ID" value="Bo5g018040.1"/>
    <property type="gene ID" value="Bo5g018040"/>
</dbReference>
<dbReference type="SUPFAM" id="SSF52540">
    <property type="entry name" value="P-loop containing nucleoside triphosphate hydrolases"/>
    <property type="match status" value="1"/>
</dbReference>
<evidence type="ECO:0000313" key="8">
    <source>
        <dbReference type="Proteomes" id="UP000032141"/>
    </source>
</evidence>
<keyword evidence="3 5" id="KW-0067">ATP-binding</keyword>
<reference evidence="7" key="2">
    <citation type="submission" date="2015-03" db="UniProtKB">
        <authorList>
            <consortium name="EnsemblPlants"/>
        </authorList>
    </citation>
    <scope>IDENTIFICATION</scope>
</reference>
<dbReference type="PANTHER" id="PTHR45644:SF84">
    <property type="entry name" value="AAA+ ATPASE DOMAIN-CONTAINING PROTEIN"/>
    <property type="match status" value="1"/>
</dbReference>
<dbReference type="InterPro" id="IPR003960">
    <property type="entry name" value="ATPase_AAA_CS"/>
</dbReference>
<evidence type="ECO:0000256" key="3">
    <source>
        <dbReference type="ARBA" id="ARBA00022840"/>
    </source>
</evidence>
<dbReference type="STRING" id="109376.A0A0D3C9Z0"/>
<protein>
    <recommendedName>
        <fullName evidence="6">ATPase AAA-type core domain-containing protein</fullName>
    </recommendedName>
</protein>
<dbReference type="PROSITE" id="PS00674">
    <property type="entry name" value="AAA"/>
    <property type="match status" value="1"/>
</dbReference>
<dbReference type="Gene3D" id="3.40.50.300">
    <property type="entry name" value="P-loop containing nucleotide triphosphate hydrolases"/>
    <property type="match status" value="1"/>
</dbReference>
<dbReference type="AlphaFoldDB" id="A0A0D3C9Z0"/>
<evidence type="ECO:0000256" key="4">
    <source>
        <dbReference type="ARBA" id="ARBA00023128"/>
    </source>
</evidence>
<reference evidence="7 8" key="1">
    <citation type="journal article" date="2014" name="Genome Biol.">
        <title>Transcriptome and methylome profiling reveals relics of genome dominance in the mesopolyploid Brassica oleracea.</title>
        <authorList>
            <person name="Parkin I.A."/>
            <person name="Koh C."/>
            <person name="Tang H."/>
            <person name="Robinson S.J."/>
            <person name="Kagale S."/>
            <person name="Clarke W.E."/>
            <person name="Town C.D."/>
            <person name="Nixon J."/>
            <person name="Krishnakumar V."/>
            <person name="Bidwell S.L."/>
            <person name="Denoeud F."/>
            <person name="Belcram H."/>
            <person name="Links M.G."/>
            <person name="Just J."/>
            <person name="Clarke C."/>
            <person name="Bender T."/>
            <person name="Huebert T."/>
            <person name="Mason A.S."/>
            <person name="Pires J.C."/>
            <person name="Barker G."/>
            <person name="Moore J."/>
            <person name="Walley P.G."/>
            <person name="Manoli S."/>
            <person name="Batley J."/>
            <person name="Edwards D."/>
            <person name="Nelson M.N."/>
            <person name="Wang X."/>
            <person name="Paterson A.H."/>
            <person name="King G."/>
            <person name="Bancroft I."/>
            <person name="Chalhoub B."/>
            <person name="Sharpe A.G."/>
        </authorList>
    </citation>
    <scope>NUCLEOTIDE SEQUENCE</scope>
    <source>
        <strain evidence="7 8">cv. TO1000</strain>
    </source>
</reference>
<evidence type="ECO:0000256" key="5">
    <source>
        <dbReference type="RuleBase" id="RU003651"/>
    </source>
</evidence>
<keyword evidence="2 5" id="KW-0547">Nucleotide-binding</keyword>
<dbReference type="InterPro" id="IPR027417">
    <property type="entry name" value="P-loop_NTPase"/>
</dbReference>
<dbReference type="Gene3D" id="1.10.8.60">
    <property type="match status" value="1"/>
</dbReference>
<dbReference type="PANTHER" id="PTHR45644">
    <property type="entry name" value="AAA ATPASE, PUTATIVE (AFU_ORTHOLOGUE AFUA_2G12920)-RELATED-RELATED"/>
    <property type="match status" value="1"/>
</dbReference>
<evidence type="ECO:0000256" key="1">
    <source>
        <dbReference type="ARBA" id="ARBA00004173"/>
    </source>
</evidence>
<dbReference type="InterPro" id="IPR051701">
    <property type="entry name" value="Mito_OM_Translocase_MSP1"/>
</dbReference>
<organism evidence="7 8">
    <name type="scientific">Brassica oleracea var. oleracea</name>
    <dbReference type="NCBI Taxonomy" id="109376"/>
    <lineage>
        <taxon>Eukaryota</taxon>
        <taxon>Viridiplantae</taxon>
        <taxon>Streptophyta</taxon>
        <taxon>Embryophyta</taxon>
        <taxon>Tracheophyta</taxon>
        <taxon>Spermatophyta</taxon>
        <taxon>Magnoliopsida</taxon>
        <taxon>eudicotyledons</taxon>
        <taxon>Gunneridae</taxon>
        <taxon>Pentapetalae</taxon>
        <taxon>rosids</taxon>
        <taxon>malvids</taxon>
        <taxon>Brassicales</taxon>
        <taxon>Brassicaceae</taxon>
        <taxon>Brassiceae</taxon>
        <taxon>Brassica</taxon>
    </lineage>
</organism>
<feature type="domain" description="ATPase AAA-type core" evidence="6">
    <location>
        <begin position="9"/>
        <end position="61"/>
    </location>
</feature>
<evidence type="ECO:0000256" key="2">
    <source>
        <dbReference type="ARBA" id="ARBA00022741"/>
    </source>
</evidence>
<evidence type="ECO:0000313" key="7">
    <source>
        <dbReference type="EnsemblPlants" id="Bo5g018040.1"/>
    </source>
</evidence>
<proteinExistence type="inferred from homology"/>
<keyword evidence="4" id="KW-0496">Mitochondrion</keyword>
<dbReference type="Pfam" id="PF00004">
    <property type="entry name" value="AAA"/>
    <property type="match status" value="1"/>
</dbReference>
<evidence type="ECO:0000259" key="6">
    <source>
        <dbReference type="Pfam" id="PF00004"/>
    </source>
</evidence>
<keyword evidence="8" id="KW-1185">Reference proteome</keyword>
<dbReference type="GO" id="GO:0005741">
    <property type="term" value="C:mitochondrial outer membrane"/>
    <property type="evidence" value="ECO:0007669"/>
    <property type="project" value="TreeGrafter"/>
</dbReference>